<reference evidence="2" key="1">
    <citation type="submission" date="2016-10" db="EMBL/GenBank/DDBJ databases">
        <authorList>
            <person name="Varghese N."/>
            <person name="Submissions S."/>
        </authorList>
    </citation>
    <scope>NUCLEOTIDE SEQUENCE [LARGE SCALE GENOMIC DNA]</scope>
    <source>
        <strain evidence="2">ATCC 700379</strain>
    </source>
</reference>
<organism evidence="1 2">
    <name type="scientific">Sporolactobacillus nakayamae</name>
    <dbReference type="NCBI Taxonomy" id="269670"/>
    <lineage>
        <taxon>Bacteria</taxon>
        <taxon>Bacillati</taxon>
        <taxon>Bacillota</taxon>
        <taxon>Bacilli</taxon>
        <taxon>Bacillales</taxon>
        <taxon>Sporolactobacillaceae</taxon>
        <taxon>Sporolactobacillus</taxon>
    </lineage>
</organism>
<proteinExistence type="predicted"/>
<protein>
    <submittedName>
        <fullName evidence="1">Uncharacterized protein</fullName>
    </submittedName>
</protein>
<accession>A0A1I2VZS6</accession>
<gene>
    <name evidence="1" type="ORF">SAMN02982927_03331</name>
</gene>
<dbReference type="Proteomes" id="UP000198752">
    <property type="component" value="Unassembled WGS sequence"/>
</dbReference>
<evidence type="ECO:0000313" key="1">
    <source>
        <dbReference type="EMBL" id="SFG94613.1"/>
    </source>
</evidence>
<name>A0A1I2VZS6_9BACL</name>
<sequence length="48" mass="5668">MKIYLDTLIFSKQKFGGVSVYWYELIKRMINNNLELVLISVPKGYINN</sequence>
<evidence type="ECO:0000313" key="2">
    <source>
        <dbReference type="Proteomes" id="UP000198752"/>
    </source>
</evidence>
<dbReference type="AlphaFoldDB" id="A0A1I2VZS6"/>
<keyword evidence="2" id="KW-1185">Reference proteome</keyword>
<dbReference type="EMBL" id="FOOY01000033">
    <property type="protein sequence ID" value="SFG94613.1"/>
    <property type="molecule type" value="Genomic_DNA"/>
</dbReference>
<dbReference type="STRING" id="269670.SAMN02982927_03331"/>